<evidence type="ECO:0008006" key="3">
    <source>
        <dbReference type="Google" id="ProtNLM"/>
    </source>
</evidence>
<proteinExistence type="predicted"/>
<dbReference type="RefSeq" id="WP_189695341.1">
    <property type="nucleotide sequence ID" value="NZ_BNCM01000024.1"/>
</dbReference>
<name>A0ABS1K4P8_9MICC</name>
<keyword evidence="2" id="KW-1185">Reference proteome</keyword>
<sequence length="177" mass="17702">MRSEAGVGSVPRAATVATVDDMAYFRAAGRAAGFLSLVLIVSACSAPLNPIGPKTDSLPPTGAPTHLVSNGAPTHTVQYEVTGTASSGELTWTAPDGVHRQTADLPLPQDGGPMLKFQFPSGAPVSVSITNGTTASPGRSEVGKVSCKILIDGQEAANQAVSSGDAGTVAACSTTVP</sequence>
<dbReference type="EMBL" id="JAERRC010000034">
    <property type="protein sequence ID" value="MBL0706654.1"/>
    <property type="molecule type" value="Genomic_DNA"/>
</dbReference>
<dbReference type="InterPro" id="IPR038468">
    <property type="entry name" value="MmpS_C"/>
</dbReference>
<gene>
    <name evidence="1" type="ORF">JJE72_14260</name>
</gene>
<evidence type="ECO:0000313" key="2">
    <source>
        <dbReference type="Proteomes" id="UP000639051"/>
    </source>
</evidence>
<accession>A0ABS1K4P8</accession>
<reference evidence="1 2" key="1">
    <citation type="submission" date="2021-01" db="EMBL/GenBank/DDBJ databases">
        <title>Genome public.</title>
        <authorList>
            <person name="Liu C."/>
            <person name="Sun Q."/>
        </authorList>
    </citation>
    <scope>NUCLEOTIDE SEQUENCE [LARGE SCALE GENOMIC DNA]</scope>
    <source>
        <strain evidence="1 2">JC656</strain>
    </source>
</reference>
<protein>
    <recommendedName>
        <fullName evidence="3">MmpS family membrane protein</fullName>
    </recommendedName>
</protein>
<dbReference type="Proteomes" id="UP000639051">
    <property type="component" value="Unassembled WGS sequence"/>
</dbReference>
<evidence type="ECO:0000313" key="1">
    <source>
        <dbReference type="EMBL" id="MBL0706654.1"/>
    </source>
</evidence>
<dbReference type="Gene3D" id="2.60.40.2880">
    <property type="entry name" value="MmpS1-5, C-terminal soluble domain"/>
    <property type="match status" value="1"/>
</dbReference>
<organism evidence="1 2">
    <name type="scientific">Sinomonas cellulolyticus</name>
    <dbReference type="NCBI Taxonomy" id="2801916"/>
    <lineage>
        <taxon>Bacteria</taxon>
        <taxon>Bacillati</taxon>
        <taxon>Actinomycetota</taxon>
        <taxon>Actinomycetes</taxon>
        <taxon>Micrococcales</taxon>
        <taxon>Micrococcaceae</taxon>
        <taxon>Sinomonas</taxon>
    </lineage>
</organism>
<comment type="caution">
    <text evidence="1">The sequence shown here is derived from an EMBL/GenBank/DDBJ whole genome shotgun (WGS) entry which is preliminary data.</text>
</comment>